<feature type="domain" description="ABC-2 type transporter transmembrane" evidence="6">
    <location>
        <begin position="24"/>
        <end position="134"/>
    </location>
</feature>
<dbReference type="GO" id="GO:0016020">
    <property type="term" value="C:membrane"/>
    <property type="evidence" value="ECO:0007669"/>
    <property type="project" value="UniProtKB-SubCell"/>
</dbReference>
<name>A0A1H1ZW18_9ACTN</name>
<dbReference type="Gene3D" id="3.40.1710.10">
    <property type="entry name" value="abc type-2 transporter like domain"/>
    <property type="match status" value="1"/>
</dbReference>
<gene>
    <name evidence="7" type="ORF">SAMN04488543_4044</name>
</gene>
<dbReference type="PANTHER" id="PTHR43077">
    <property type="entry name" value="TRANSPORT PERMEASE YVFS-RELATED"/>
    <property type="match status" value="1"/>
</dbReference>
<evidence type="ECO:0000313" key="7">
    <source>
        <dbReference type="EMBL" id="SDT37880.1"/>
    </source>
</evidence>
<keyword evidence="4 5" id="KW-0472">Membrane</keyword>
<dbReference type="InterPro" id="IPR017501">
    <property type="entry name" value="Phage_infect_YhgE_C"/>
</dbReference>
<dbReference type="InterPro" id="IPR023908">
    <property type="entry name" value="xxxLxxG_rpt"/>
</dbReference>
<dbReference type="STRING" id="546871.SAMN04488543_4044"/>
<dbReference type="InterPro" id="IPR051328">
    <property type="entry name" value="T7SS_ABC-Transporter"/>
</dbReference>
<feature type="transmembrane region" description="Helical" evidence="5">
    <location>
        <begin position="20"/>
        <end position="42"/>
    </location>
</feature>
<evidence type="ECO:0000313" key="8">
    <source>
        <dbReference type="Proteomes" id="UP000199092"/>
    </source>
</evidence>
<dbReference type="InterPro" id="IPR013525">
    <property type="entry name" value="ABC2_TM"/>
</dbReference>
<feature type="domain" description="ABC-2 type transporter transmembrane" evidence="6">
    <location>
        <begin position="496"/>
        <end position="694"/>
    </location>
</feature>
<evidence type="ECO:0000256" key="3">
    <source>
        <dbReference type="ARBA" id="ARBA00022989"/>
    </source>
</evidence>
<accession>A0A1H1ZW18</accession>
<dbReference type="GO" id="GO:0140359">
    <property type="term" value="F:ABC-type transporter activity"/>
    <property type="evidence" value="ECO:0007669"/>
    <property type="project" value="InterPro"/>
</dbReference>
<proteinExistence type="predicted"/>
<dbReference type="InterPro" id="IPR011049">
    <property type="entry name" value="Serralysin-like_metalloprot_C"/>
</dbReference>
<dbReference type="Gene3D" id="1.10.287.950">
    <property type="entry name" value="Methyl-accepting chemotaxis protein"/>
    <property type="match status" value="1"/>
</dbReference>
<organism evidence="7 8">
    <name type="scientific">Friedmanniella luteola</name>
    <dbReference type="NCBI Taxonomy" id="546871"/>
    <lineage>
        <taxon>Bacteria</taxon>
        <taxon>Bacillati</taxon>
        <taxon>Actinomycetota</taxon>
        <taxon>Actinomycetes</taxon>
        <taxon>Propionibacteriales</taxon>
        <taxon>Nocardioidaceae</taxon>
        <taxon>Friedmanniella</taxon>
    </lineage>
</organism>
<keyword evidence="8" id="KW-1185">Reference proteome</keyword>
<dbReference type="Proteomes" id="UP000199092">
    <property type="component" value="Chromosome I"/>
</dbReference>
<reference evidence="7 8" key="1">
    <citation type="submission" date="2016-10" db="EMBL/GenBank/DDBJ databases">
        <authorList>
            <person name="de Groot N.N."/>
        </authorList>
    </citation>
    <scope>NUCLEOTIDE SEQUENCE [LARGE SCALE GENOMIC DNA]</scope>
    <source>
        <strain evidence="7 8">DSM 21741</strain>
    </source>
</reference>
<sequence>MRVPAARLAHFELRRFRGRLAKTALVFVLVIPLLYGAVYLTANWDPYGRLHHLPVAVVDDDQPATINGRTVHAGADFVASLHARNSFDWRDVDAAEAERGLRAGDYYLVVHVPADFSADLVSGQGDDPQRAQVMLQRDDANGFVIGSLTNSAENTIARSVDESAVASYFEAVFANLATIRSGLVDAARGADRLHDGLGSARTGAGRLATGAGAAAGGADQLGTGADSLATGLGAARTGARELATGLDTLDSSSARLSTGAARVAAGNRELDDRVQPALKAAQDALPGVEADARAVSGRLDTIAQRAAGRSSSIGSDLATASDQLDALQQQHPEIADSPAFQRAQTRVDAAARRADDIAADVRTGADRISRVNAQVQAGGDLDAKIADARRDLEALDTGAAAVAEGARQLNGGIHRAAGGADRLSAGVGTAADGATSLAAGADRLSTGVDALSTGAGDLRAGLTTLRAGAGTLADRLDAGAARIPRLSADEQEQAVQVLSSPADVTTVVDHPAGVYGRGLAPLFFSIALWVFGISVFLVVRPISGRALAGRAGALRLALTAWLPIGAIAVAAGWLMVGVVWATLGLHPVHPVLVMGVVTLAAVCFSAIAHLLRTALGTPGSSLLLVLLILQLSAAGGTYPPALLPGFFAAIHPFLPMTYLVDAFRVTISGGQTVHLVRDAVVLLVVAVAALGLVVVTVRRRQQFRMADLHPPLVAP</sequence>
<evidence type="ECO:0000256" key="1">
    <source>
        <dbReference type="ARBA" id="ARBA00004141"/>
    </source>
</evidence>
<comment type="subcellular location">
    <subcellularLocation>
        <location evidence="1">Membrane</location>
        <topology evidence="1">Multi-pass membrane protein</topology>
    </subcellularLocation>
</comment>
<dbReference type="AlphaFoldDB" id="A0A1H1ZW18"/>
<feature type="transmembrane region" description="Helical" evidence="5">
    <location>
        <begin position="589"/>
        <end position="611"/>
    </location>
</feature>
<feature type="transmembrane region" description="Helical" evidence="5">
    <location>
        <begin position="560"/>
        <end position="583"/>
    </location>
</feature>
<feature type="transmembrane region" description="Helical" evidence="5">
    <location>
        <begin position="519"/>
        <end position="539"/>
    </location>
</feature>
<dbReference type="RefSeq" id="WP_091415397.1">
    <property type="nucleotide sequence ID" value="NZ_LT629749.1"/>
</dbReference>
<evidence type="ECO:0000256" key="2">
    <source>
        <dbReference type="ARBA" id="ARBA00022692"/>
    </source>
</evidence>
<dbReference type="NCBIfam" id="TIGR03062">
    <property type="entry name" value="pip_yhgE_Cterm"/>
    <property type="match status" value="1"/>
</dbReference>
<dbReference type="OrthoDB" id="9811483at2"/>
<dbReference type="NCBIfam" id="TIGR03057">
    <property type="entry name" value="xxxLxxG_by_4"/>
    <property type="match status" value="3"/>
</dbReference>
<feature type="transmembrane region" description="Helical" evidence="5">
    <location>
        <begin position="679"/>
        <end position="697"/>
    </location>
</feature>
<protein>
    <submittedName>
        <fullName evidence="7">Putative membrane protein</fullName>
    </submittedName>
</protein>
<dbReference type="SUPFAM" id="SSF101967">
    <property type="entry name" value="Adhesin YadA, collagen-binding domain"/>
    <property type="match status" value="2"/>
</dbReference>
<dbReference type="InterPro" id="IPR017500">
    <property type="entry name" value="Phage_infect_YhgE_N"/>
</dbReference>
<dbReference type="Pfam" id="PF12698">
    <property type="entry name" value="ABC2_membrane_3"/>
    <property type="match status" value="2"/>
</dbReference>
<dbReference type="PANTHER" id="PTHR43077:SF5">
    <property type="entry name" value="PHAGE INFECTION PROTEIN"/>
    <property type="match status" value="1"/>
</dbReference>
<dbReference type="NCBIfam" id="TIGR03061">
    <property type="entry name" value="pip_yhgE_Nterm"/>
    <property type="match status" value="1"/>
</dbReference>
<keyword evidence="3 5" id="KW-1133">Transmembrane helix</keyword>
<evidence type="ECO:0000256" key="4">
    <source>
        <dbReference type="ARBA" id="ARBA00023136"/>
    </source>
</evidence>
<evidence type="ECO:0000259" key="6">
    <source>
        <dbReference type="Pfam" id="PF12698"/>
    </source>
</evidence>
<keyword evidence="2 5" id="KW-0812">Transmembrane</keyword>
<dbReference type="EMBL" id="LT629749">
    <property type="protein sequence ID" value="SDT37880.1"/>
    <property type="molecule type" value="Genomic_DNA"/>
</dbReference>
<feature type="transmembrane region" description="Helical" evidence="5">
    <location>
        <begin position="623"/>
        <end position="650"/>
    </location>
</feature>
<evidence type="ECO:0000256" key="5">
    <source>
        <dbReference type="SAM" id="Phobius"/>
    </source>
</evidence>